<evidence type="ECO:0000313" key="1">
    <source>
        <dbReference type="EMBL" id="KAI7956936.1"/>
    </source>
</evidence>
<keyword evidence="2" id="KW-1185">Reference proteome</keyword>
<evidence type="ECO:0000313" key="2">
    <source>
        <dbReference type="Proteomes" id="UP001060170"/>
    </source>
</evidence>
<reference evidence="1 2" key="3">
    <citation type="journal article" date="2022" name="Microbiol. Spectr.">
        <title>Folding features and dynamics of 3D genome architecture in plant fungal pathogens.</title>
        <authorList>
            <person name="Xia C."/>
        </authorList>
    </citation>
    <scope>NUCLEOTIDE SEQUENCE [LARGE SCALE GENOMIC DNA]</scope>
    <source>
        <strain evidence="1 2">93-210</strain>
    </source>
</reference>
<name>A0ACC0EN98_9BASI</name>
<dbReference type="EMBL" id="CM045868">
    <property type="protein sequence ID" value="KAI7956936.1"/>
    <property type="molecule type" value="Genomic_DNA"/>
</dbReference>
<gene>
    <name evidence="1" type="ORF">MJO28_004031</name>
</gene>
<organism evidence="1 2">
    <name type="scientific">Puccinia striiformis f. sp. tritici</name>
    <dbReference type="NCBI Taxonomy" id="168172"/>
    <lineage>
        <taxon>Eukaryota</taxon>
        <taxon>Fungi</taxon>
        <taxon>Dikarya</taxon>
        <taxon>Basidiomycota</taxon>
        <taxon>Pucciniomycotina</taxon>
        <taxon>Pucciniomycetes</taxon>
        <taxon>Pucciniales</taxon>
        <taxon>Pucciniaceae</taxon>
        <taxon>Puccinia</taxon>
    </lineage>
</organism>
<proteinExistence type="predicted"/>
<sequence>MHLLYCFVTCTSAHTSQTSYCYHGCDCQTQRGTSQARVALKDEVQAKTSKRNLPVCRGQLVHNLPITLTTSHSSPTKPPWLLGVSKVRSRGSSGAINYNAWSQVSLGNKHCHSLKVEQPTKNDLTESAQATPPTKVVRRPPKVSQTEPQRKSTQSSVATRPLQSSSSQVKSLPDELGSSHGRVGVGKPAASKPAAAADCLVNAEASQQQITDSCSSGKRQVPPFPLNECLINHCLRPIAETLATKCQKKQIATDDSRPKPKKSSSQLPTGVIFKEQANKSLLNLANPAVSRDKRRPHMQFARHGLWVNEWVATAGEKVPDYTNIAPLLAFAARVKSMVSCIVGLQDKVRGSDALPMSALACFSAAGVRGLLLGPSSHHVCSPSGTAQHIALDPEPFWHKTHNYIIGLLRSALSKQPSDVDEVCLSEVIAKNFLSTWSSTGEAVPWPKPRARKAAQPQNIDLDVI</sequence>
<comment type="caution">
    <text evidence="1">The sequence shown here is derived from an EMBL/GenBank/DDBJ whole genome shotgun (WGS) entry which is preliminary data.</text>
</comment>
<reference evidence="2" key="1">
    <citation type="journal article" date="2018" name="BMC Genomics">
        <title>Genomic insights into host adaptation between the wheat stripe rust pathogen (Puccinia striiformis f. sp. tritici) and the barley stripe rust pathogen (Puccinia striiformis f. sp. hordei).</title>
        <authorList>
            <person name="Xia C."/>
            <person name="Wang M."/>
            <person name="Yin C."/>
            <person name="Cornejo O.E."/>
            <person name="Hulbert S.H."/>
            <person name="Chen X."/>
        </authorList>
    </citation>
    <scope>NUCLEOTIDE SEQUENCE [LARGE SCALE GENOMIC DNA]</scope>
    <source>
        <strain evidence="2">93-210</strain>
    </source>
</reference>
<accession>A0ACC0EN98</accession>
<reference evidence="2" key="2">
    <citation type="journal article" date="2018" name="Mol. Plant Microbe Interact.">
        <title>Genome sequence resources for the wheat stripe rust pathogen (Puccinia striiformis f. sp. tritici) and the barley stripe rust pathogen (Puccinia striiformis f. sp. hordei).</title>
        <authorList>
            <person name="Xia C."/>
            <person name="Wang M."/>
            <person name="Yin C."/>
            <person name="Cornejo O.E."/>
            <person name="Hulbert S.H."/>
            <person name="Chen X."/>
        </authorList>
    </citation>
    <scope>NUCLEOTIDE SEQUENCE [LARGE SCALE GENOMIC DNA]</scope>
    <source>
        <strain evidence="2">93-210</strain>
    </source>
</reference>
<protein>
    <submittedName>
        <fullName evidence="1">Uncharacterized protein</fullName>
    </submittedName>
</protein>
<dbReference type="Proteomes" id="UP001060170">
    <property type="component" value="Chromosome 4"/>
</dbReference>